<keyword evidence="1" id="KW-0812">Transmembrane</keyword>
<evidence type="ECO:0000313" key="3">
    <source>
        <dbReference type="Proteomes" id="UP000093943"/>
    </source>
</evidence>
<proteinExistence type="predicted"/>
<accession>A0A1A2Y5X7</accession>
<comment type="caution">
    <text evidence="2">The sequence shown here is derived from an EMBL/GenBank/DDBJ whole genome shotgun (WGS) entry which is preliminary data.</text>
</comment>
<feature type="transmembrane region" description="Helical" evidence="1">
    <location>
        <begin position="6"/>
        <end position="23"/>
    </location>
</feature>
<evidence type="ECO:0000256" key="1">
    <source>
        <dbReference type="SAM" id="Phobius"/>
    </source>
</evidence>
<protein>
    <submittedName>
        <fullName evidence="2">Uncharacterized protein</fullName>
    </submittedName>
</protein>
<gene>
    <name evidence="2" type="ORF">A5710_14495</name>
</gene>
<reference evidence="3" key="1">
    <citation type="submission" date="2016-06" db="EMBL/GenBank/DDBJ databases">
        <authorList>
            <person name="Sutton G."/>
            <person name="Brinkac L."/>
            <person name="Sanka R."/>
            <person name="Adams M."/>
            <person name="Lau E."/>
            <person name="Sam S."/>
            <person name="Sreng N."/>
            <person name="Him V."/>
            <person name="Kerleguer A."/>
            <person name="Cheng S."/>
        </authorList>
    </citation>
    <scope>NUCLEOTIDE SEQUENCE [LARGE SCALE GENOMIC DNA]</scope>
    <source>
        <strain evidence="3">E1876</strain>
    </source>
</reference>
<dbReference type="AlphaFoldDB" id="A0A1A2Y5X7"/>
<name>A0A1A2Y5X7_MYCSD</name>
<dbReference type="Proteomes" id="UP000093943">
    <property type="component" value="Unassembled WGS sequence"/>
</dbReference>
<evidence type="ECO:0000313" key="2">
    <source>
        <dbReference type="EMBL" id="OBI32813.1"/>
    </source>
</evidence>
<dbReference type="OrthoDB" id="4479226at2"/>
<keyword evidence="1" id="KW-0472">Membrane</keyword>
<sequence length="102" mass="11332">MPPQSWVTLIVGGLATVGVVVTWQQKNRADRRSEWWRRTTWAFERTFDQSNSQAGLGWSLLATLMRSKLVTVDDGSIVQVIAEYAALAAAGKEDSHGSRRQA</sequence>
<keyword evidence="1" id="KW-1133">Transmembrane helix</keyword>
<dbReference type="EMBL" id="LZKG01000034">
    <property type="protein sequence ID" value="OBI32813.1"/>
    <property type="molecule type" value="Genomic_DNA"/>
</dbReference>
<organism evidence="2 3">
    <name type="scientific">Mycolicibacter sinensis (strain JDM601)</name>
    <name type="common">Mycobacterium sinense</name>
    <dbReference type="NCBI Taxonomy" id="875328"/>
    <lineage>
        <taxon>Bacteria</taxon>
        <taxon>Bacillati</taxon>
        <taxon>Actinomycetota</taxon>
        <taxon>Actinomycetes</taxon>
        <taxon>Mycobacteriales</taxon>
        <taxon>Mycobacteriaceae</taxon>
        <taxon>Mycolicibacter</taxon>
    </lineage>
</organism>